<dbReference type="SUPFAM" id="SSF57933">
    <property type="entry name" value="TAZ domain"/>
    <property type="match status" value="1"/>
</dbReference>
<keyword evidence="11 23" id="KW-0863">Zinc-finger</keyword>
<evidence type="ECO:0000256" key="10">
    <source>
        <dbReference type="ARBA" id="ARBA00022737"/>
    </source>
</evidence>
<reference evidence="30" key="2">
    <citation type="submission" date="2025-09" db="UniProtKB">
        <authorList>
            <consortium name="Ensembl"/>
        </authorList>
    </citation>
    <scope>IDENTIFICATION</scope>
</reference>
<dbReference type="PROSITE" id="PS00633">
    <property type="entry name" value="BROMODOMAIN_1"/>
    <property type="match status" value="1"/>
</dbReference>
<feature type="compositionally biased region" description="Pro residues" evidence="24">
    <location>
        <begin position="1773"/>
        <end position="1785"/>
    </location>
</feature>
<dbReference type="Pfam" id="PF02135">
    <property type="entry name" value="zf-TAZ"/>
    <property type="match status" value="1"/>
</dbReference>
<name>A0A8D2M6G7_ZONAL</name>
<evidence type="ECO:0000259" key="25">
    <source>
        <dbReference type="PROSITE" id="PS50014"/>
    </source>
</evidence>
<feature type="compositionally biased region" description="Basic and acidic residues" evidence="24">
    <location>
        <begin position="1429"/>
        <end position="1441"/>
    </location>
</feature>
<evidence type="ECO:0000256" key="13">
    <source>
        <dbReference type="ARBA" id="ARBA00022843"/>
    </source>
</evidence>
<dbReference type="InterPro" id="IPR000433">
    <property type="entry name" value="Znf_ZZ"/>
</dbReference>
<feature type="region of interest" description="Disordered" evidence="24">
    <location>
        <begin position="1747"/>
        <end position="1832"/>
    </location>
</feature>
<evidence type="ECO:0000256" key="5">
    <source>
        <dbReference type="ARBA" id="ARBA00022490"/>
    </source>
</evidence>
<feature type="domain" description="ZZ-type" evidence="27">
    <location>
        <begin position="1575"/>
        <end position="1623"/>
    </location>
</feature>
<keyword evidence="31" id="KW-1185">Reference proteome</keyword>
<dbReference type="InterPro" id="IPR043145">
    <property type="entry name" value="Znf_ZZ_sf"/>
</dbReference>
<dbReference type="PROSITE" id="PS50134">
    <property type="entry name" value="ZF_TAZ"/>
    <property type="match status" value="1"/>
</dbReference>
<feature type="region of interest" description="Disordered" evidence="24">
    <location>
        <begin position="1997"/>
        <end position="2020"/>
    </location>
</feature>
<feature type="region of interest" description="Disordered" evidence="24">
    <location>
        <begin position="2219"/>
        <end position="2294"/>
    </location>
</feature>
<dbReference type="Gene3D" id="1.20.920.10">
    <property type="entry name" value="Bromodomain-like"/>
    <property type="match status" value="1"/>
</dbReference>
<dbReference type="GO" id="GO:0005667">
    <property type="term" value="C:transcription regulator complex"/>
    <property type="evidence" value="ECO:0007669"/>
    <property type="project" value="TreeGrafter"/>
</dbReference>
<keyword evidence="12 22" id="KW-0862">Zinc</keyword>
<dbReference type="SMART" id="SM00297">
    <property type="entry name" value="BROMO"/>
    <property type="match status" value="1"/>
</dbReference>
<evidence type="ECO:0000259" key="27">
    <source>
        <dbReference type="PROSITE" id="PS50135"/>
    </source>
</evidence>
<feature type="compositionally biased region" description="Low complexity" evidence="24">
    <location>
        <begin position="2085"/>
        <end position="2096"/>
    </location>
</feature>
<keyword evidence="7" id="KW-0597">Phosphoprotein</keyword>
<feature type="domain" description="Bromo" evidence="25">
    <location>
        <begin position="997"/>
        <end position="1069"/>
    </location>
</feature>
<keyword evidence="16" id="KW-0090">Biological rhythms</keyword>
<dbReference type="Ensembl" id="ENSZALT00000004413.1">
    <property type="protein sequence ID" value="ENSZALP00000002655.1"/>
    <property type="gene ID" value="ENSZALG00000001385.1"/>
</dbReference>
<feature type="region of interest" description="Disordered" evidence="24">
    <location>
        <begin position="2172"/>
        <end position="2207"/>
    </location>
</feature>
<feature type="domain" description="KIX" evidence="28">
    <location>
        <begin position="480"/>
        <end position="559"/>
    </location>
</feature>
<feature type="compositionally biased region" description="Low complexity" evidence="24">
    <location>
        <begin position="1756"/>
        <end position="1772"/>
    </location>
</feature>
<dbReference type="CDD" id="cd02337">
    <property type="entry name" value="ZZ_CBP"/>
    <property type="match status" value="1"/>
</dbReference>
<dbReference type="GO" id="GO:0045944">
    <property type="term" value="P:positive regulation of transcription by RNA polymerase II"/>
    <property type="evidence" value="ECO:0007669"/>
    <property type="project" value="TreeGrafter"/>
</dbReference>
<evidence type="ECO:0000256" key="23">
    <source>
        <dbReference type="PROSITE-ProRule" id="PRU00228"/>
    </source>
</evidence>
<evidence type="ECO:0000256" key="16">
    <source>
        <dbReference type="ARBA" id="ARBA00023108"/>
    </source>
</evidence>
<evidence type="ECO:0000256" key="22">
    <source>
        <dbReference type="PROSITE-ProRule" id="PRU00203"/>
    </source>
</evidence>
<keyword evidence="8" id="KW-0808">Transferase</keyword>
<dbReference type="CDD" id="cd15557">
    <property type="entry name" value="PHD_CBP_p300"/>
    <property type="match status" value="1"/>
</dbReference>
<keyword evidence="15" id="KW-0805">Transcription regulation</keyword>
<evidence type="ECO:0000256" key="21">
    <source>
        <dbReference type="PROSITE-ProRule" id="PRU00035"/>
    </source>
</evidence>
<keyword evidence="18" id="KW-0804">Transcription</keyword>
<evidence type="ECO:0000256" key="24">
    <source>
        <dbReference type="SAM" id="MobiDB-lite"/>
    </source>
</evidence>
<evidence type="ECO:0000259" key="26">
    <source>
        <dbReference type="PROSITE" id="PS50134"/>
    </source>
</evidence>
<keyword evidence="9 22" id="KW-0479">Metal-binding</keyword>
<dbReference type="SMART" id="SM01250">
    <property type="entry name" value="KAT11"/>
    <property type="match status" value="1"/>
</dbReference>
<evidence type="ECO:0000256" key="9">
    <source>
        <dbReference type="ARBA" id="ARBA00022723"/>
    </source>
</evidence>
<dbReference type="FunFam" id="1.20.920.10:FF:000001">
    <property type="entry name" value="Histone acetyltransferase p300"/>
    <property type="match status" value="1"/>
</dbReference>
<dbReference type="GO" id="GO:0000123">
    <property type="term" value="C:histone acetyltransferase complex"/>
    <property type="evidence" value="ECO:0007669"/>
    <property type="project" value="InterPro"/>
</dbReference>
<dbReference type="Gene3D" id="2.10.110.40">
    <property type="match status" value="1"/>
</dbReference>
<evidence type="ECO:0000256" key="3">
    <source>
        <dbReference type="ARBA" id="ARBA00013184"/>
    </source>
</evidence>
<dbReference type="InterPro" id="IPR018359">
    <property type="entry name" value="Bromodomain_CS"/>
</dbReference>
<dbReference type="InterPro" id="IPR035898">
    <property type="entry name" value="TAZ_dom_sf"/>
</dbReference>
<dbReference type="InterPro" id="IPR031162">
    <property type="entry name" value="CBP_P300_HAT"/>
</dbReference>
<feature type="compositionally biased region" description="Polar residues" evidence="24">
    <location>
        <begin position="2132"/>
        <end position="2141"/>
    </location>
</feature>
<evidence type="ECO:0000256" key="11">
    <source>
        <dbReference type="ARBA" id="ARBA00022771"/>
    </source>
</evidence>
<keyword evidence="17 21" id="KW-0103">Bromodomain</keyword>
<dbReference type="Pfam" id="PF08214">
    <property type="entry name" value="HAT_KAT11"/>
    <property type="match status" value="1"/>
</dbReference>
<dbReference type="SUPFAM" id="SSF47370">
    <property type="entry name" value="Bromodomain"/>
    <property type="match status" value="1"/>
</dbReference>
<dbReference type="InterPro" id="IPR010303">
    <property type="entry name" value="RING_CBP-p300"/>
</dbReference>
<keyword evidence="10" id="KW-0677">Repeat</keyword>
<dbReference type="InterPro" id="IPR056484">
    <property type="entry name" value="PHD_P300"/>
</dbReference>
<feature type="compositionally biased region" description="Basic residues" evidence="24">
    <location>
        <begin position="1458"/>
        <end position="1468"/>
    </location>
</feature>
<dbReference type="Pfam" id="PF02172">
    <property type="entry name" value="KIX"/>
    <property type="match status" value="1"/>
</dbReference>
<dbReference type="InterPro" id="IPR003101">
    <property type="entry name" value="KIX_dom"/>
</dbReference>
<feature type="region of interest" description="Disordered" evidence="24">
    <location>
        <begin position="68"/>
        <end position="164"/>
    </location>
</feature>
<dbReference type="SMART" id="SM00291">
    <property type="entry name" value="ZnF_ZZ"/>
    <property type="match status" value="1"/>
</dbReference>
<feature type="compositionally biased region" description="Low complexity" evidence="24">
    <location>
        <begin position="84"/>
        <end position="100"/>
    </location>
</feature>
<dbReference type="PROSITE" id="PS01357">
    <property type="entry name" value="ZF_ZZ_1"/>
    <property type="match status" value="1"/>
</dbReference>
<dbReference type="PROSITE" id="PS50135">
    <property type="entry name" value="ZF_ZZ_2"/>
    <property type="match status" value="1"/>
</dbReference>
<feature type="compositionally biased region" description="Pro residues" evidence="24">
    <location>
        <begin position="2227"/>
        <end position="2250"/>
    </location>
</feature>
<feature type="region of interest" description="Disordered" evidence="24">
    <location>
        <begin position="1429"/>
        <end position="1488"/>
    </location>
</feature>
<dbReference type="InterPro" id="IPR038547">
    <property type="entry name" value="RING_CBP-p300_sf"/>
</dbReference>
<dbReference type="FunFam" id="3.30.60.90:FF:000003">
    <property type="entry name" value="E1A binding protein p300"/>
    <property type="match status" value="1"/>
</dbReference>
<dbReference type="FunFam" id="1.10.246.20:FF:000001">
    <property type="entry name" value="E1A binding protein p300"/>
    <property type="match status" value="1"/>
</dbReference>
<dbReference type="PROSITE" id="PS51727">
    <property type="entry name" value="CBP_P300_HAT"/>
    <property type="match status" value="1"/>
</dbReference>
<feature type="domain" description="TAZ-type" evidence="26">
    <location>
        <begin position="1638"/>
        <end position="1719"/>
    </location>
</feature>
<evidence type="ECO:0000256" key="15">
    <source>
        <dbReference type="ARBA" id="ARBA00023015"/>
    </source>
</evidence>
<feature type="compositionally biased region" description="Low complexity" evidence="24">
    <location>
        <begin position="960"/>
        <end position="973"/>
    </location>
</feature>
<evidence type="ECO:0000259" key="29">
    <source>
        <dbReference type="PROSITE" id="PS51727"/>
    </source>
</evidence>
<dbReference type="InterPro" id="IPR036529">
    <property type="entry name" value="KIX_dom_sf"/>
</dbReference>
<feature type="region of interest" description="Disordered" evidence="24">
    <location>
        <begin position="727"/>
        <end position="981"/>
    </location>
</feature>
<dbReference type="CDD" id="cd15802">
    <property type="entry name" value="RING_CBP-p300"/>
    <property type="match status" value="1"/>
</dbReference>
<evidence type="ECO:0000256" key="2">
    <source>
        <dbReference type="ARBA" id="ARBA00004496"/>
    </source>
</evidence>
<dbReference type="Pfam" id="PF06001">
    <property type="entry name" value="RING_CBP-p300"/>
    <property type="match status" value="1"/>
</dbReference>
<dbReference type="SMART" id="SM00551">
    <property type="entry name" value="ZnF_TAZ"/>
    <property type="match status" value="1"/>
</dbReference>
<dbReference type="InterPro" id="IPR009110">
    <property type="entry name" value="Nuc_rcpt_coact"/>
</dbReference>
<keyword evidence="14" id="KW-0007">Acetylation</keyword>
<dbReference type="PRINTS" id="PR00503">
    <property type="entry name" value="BROMODOMAIN"/>
</dbReference>
<dbReference type="GO" id="GO:0031490">
    <property type="term" value="F:chromatin DNA binding"/>
    <property type="evidence" value="ECO:0007669"/>
    <property type="project" value="TreeGrafter"/>
</dbReference>
<dbReference type="GO" id="GO:0005737">
    <property type="term" value="C:cytoplasm"/>
    <property type="evidence" value="ECO:0007669"/>
    <property type="project" value="UniProtKB-SubCell"/>
</dbReference>
<feature type="compositionally biased region" description="Low complexity" evidence="24">
    <location>
        <begin position="783"/>
        <end position="853"/>
    </location>
</feature>
<keyword evidence="5" id="KW-0963">Cytoplasm</keyword>
<evidence type="ECO:0000256" key="1">
    <source>
        <dbReference type="ARBA" id="ARBA00004123"/>
    </source>
</evidence>
<evidence type="ECO:0000259" key="28">
    <source>
        <dbReference type="PROSITE" id="PS50952"/>
    </source>
</evidence>
<dbReference type="GO" id="GO:0005654">
    <property type="term" value="C:nucleoplasm"/>
    <property type="evidence" value="ECO:0007669"/>
    <property type="project" value="UniProtKB-ARBA"/>
</dbReference>
<dbReference type="InterPro" id="IPR000197">
    <property type="entry name" value="Znf_TAZ"/>
</dbReference>
<dbReference type="GO" id="GO:0003713">
    <property type="term" value="F:transcription coactivator activity"/>
    <property type="evidence" value="ECO:0007669"/>
    <property type="project" value="InterPro"/>
</dbReference>
<dbReference type="InterPro" id="IPR037073">
    <property type="entry name" value="Nuc_rcpt_coact_CREBbp_sf"/>
</dbReference>
<comment type="catalytic activity">
    <reaction evidence="20">
        <text>(S)-lactoyl-CoA + L-lysyl-[protein] = N(6)-[(S)-lactoyl]-L-lysyl-[protein] + CoA + H(+)</text>
        <dbReference type="Rhea" id="RHEA:61996"/>
        <dbReference type="Rhea" id="RHEA-COMP:9752"/>
        <dbReference type="Rhea" id="RHEA-COMP:19466"/>
        <dbReference type="ChEBI" id="CHEBI:15378"/>
        <dbReference type="ChEBI" id="CHEBI:29969"/>
        <dbReference type="ChEBI" id="CHEBI:57287"/>
        <dbReference type="ChEBI" id="CHEBI:231527"/>
        <dbReference type="ChEBI" id="CHEBI:231528"/>
    </reaction>
    <physiologicalReaction direction="left-to-right" evidence="20">
        <dbReference type="Rhea" id="RHEA:61997"/>
    </physiologicalReaction>
</comment>
<feature type="compositionally biased region" description="Pro residues" evidence="24">
    <location>
        <begin position="1816"/>
        <end position="1827"/>
    </location>
</feature>
<dbReference type="FunFam" id="1.20.1020.10:FF:000001">
    <property type="entry name" value="E1A binding protein p300"/>
    <property type="match status" value="1"/>
</dbReference>
<dbReference type="Gene3D" id="1.10.1630.10">
    <property type="entry name" value="Nuclear receptor coactivator, CREB-bp-like, interlocking domain"/>
    <property type="match status" value="1"/>
</dbReference>
<evidence type="ECO:0000256" key="17">
    <source>
        <dbReference type="ARBA" id="ARBA00023117"/>
    </source>
</evidence>
<dbReference type="PANTHER" id="PTHR13808:SF34">
    <property type="entry name" value="CREB-BINDING PROTEIN"/>
    <property type="match status" value="1"/>
</dbReference>
<evidence type="ECO:0000256" key="14">
    <source>
        <dbReference type="ARBA" id="ARBA00022990"/>
    </source>
</evidence>
<evidence type="ECO:0000256" key="19">
    <source>
        <dbReference type="ARBA" id="ARBA00023242"/>
    </source>
</evidence>
<feature type="region of interest" description="Disordered" evidence="24">
    <location>
        <begin position="386"/>
        <end position="410"/>
    </location>
</feature>
<dbReference type="SUPFAM" id="SSF69125">
    <property type="entry name" value="Nuclear receptor coactivator interlocking domain"/>
    <property type="match status" value="1"/>
</dbReference>
<evidence type="ECO:0000256" key="12">
    <source>
        <dbReference type="ARBA" id="ARBA00022833"/>
    </source>
</evidence>
<dbReference type="EC" id="2.3.1.48" evidence="3"/>
<dbReference type="InterPro" id="IPR014744">
    <property type="entry name" value="Nuc_rcpt_coact_CREBbp"/>
</dbReference>
<keyword evidence="4" id="KW-0488">Methylation</keyword>
<dbReference type="InterPro" id="IPR036427">
    <property type="entry name" value="Bromodomain-like_sf"/>
</dbReference>
<dbReference type="Pfam" id="PF09030">
    <property type="entry name" value="Creb_binding"/>
    <property type="match status" value="1"/>
</dbReference>
<sequence length="2320" mass="252220">GHPRAFPGPPNSRESDNLLVLDFGSLFDLENDLPDELIPNGELGLLNSSGNLVPDAASKHKQLSELLRGSSGSSLNPGIGNVNSSSPVQQGVAAQVQGQPNSAGIGSLGAMGKSPLNPGDSSAPGLAKQAASTSGPTTPASQTLNSQAQKQVGMVTSSPATSQTGPGICMNTNFSQTHQSLLNSNSGHSLMNQPQQGQGQVMNGSLGAAGRGRGAGMQYSAPAMQGNAGSVLAETLTQVSPQMAGHTGLNTAQTGAITKLGMTGNTTPFGQPFSQTGGQQMGAAGVNPQLPSKPGMANSLSAFPADIKSTPVTSVPNMVSWACCFLLNFFLSFLFSVALLGSPAGGIQNSIGSVGTGQQSTPALSNPNPIDPSSMQRAYAALGLPYGNQPQTQLQPQVQGQQPAQPQAHQQMRTINALGANQMNLPAGGITTDQQPGLISETALPTSLGTNNPLMNDGTNSGNVGNLSSMPTAAPPSSTGVRKAWHEHVTQDLRNHLVHKLVQAIFPTPDPAALKDRRMENLVAYARKVEGDMYESANSRDEYYHLLAEKIYKIQKELEEKRRSRLHKQGMLGNQAALQTPGPQPPGIPQVAAAMDGPMSMPTVPISRMQVSQGMNQFNPMSIGNVQMPQAPLGPRAASPMNHPVQMNNMGAVPAMAMSPSRMPQPQNMMGAHSNNMMGQAPTQNQFLPQNQFPASTGAMNVNNVGMGQSTAQAGVAQGQVPSAALPNSMNMLGPQGGQLPCPAVSQPPLHQGTPPVSSAAGMAPMQHPTPPGMTPPQPAAPTQPSTPVSSSGQTPTPTPGSVPTATQSQSTPTGQTAAQAQVTPQPQTPAQPQSVPTPQPAQQQPTSVQAQPPGTPLSQAAASIDNRVPTPASVASADTNSQQLGPDAPMLESKSEVKTEETEPETSETQVEAKTEEDLQGTSQIKEETDGTELKQEPMEIEEKKPEIKTEAKEEEESGTNGTTSQSTSPSQPRKKIFKPEELRQALMPTLEALYRQDPESLPFRQPVDPQLLGIPDYFDIVKNPMDLSTIKRKLDTGQYQEPWQYVDDVWLMFNNAWLYNRKTSRVYKFCTKLAEVFEQEIDPVMQSLGYCCGRKYEFSPQTLCCYGKQLCTIPRDAAYYSYQNRYHFCEKCFTEIQGENVTLVSSFPLQFVDCKECGRKMHQICVLHYDIIWPSGFVCDNCLKKTGRTRKENKFSAKRLQTTRLGNHLEDRVNKFLRRQNHPEAGEVFVRVVASSDKTVEVKPGMKSRFVDSGEMSESFPYRTKALFAFEEIDGVDVCFFGMHVQEYGSDCPPPNTRRVYISYLDSIHFFRPRCLRTAVYHEILIGYLEYVKKLGYVTGHIWACPPSEGDDYIFHCHPPDQKIPKPKRLQEWYKKMLDKAFAERIIHDYKDIFKQATEDRLTSAKELPYFEGDFWPNVLEESIKELEQEEEERKKEESTAASETTEGSQGDSKNAKKKNNKKTNKNKSSISRANKKKPSMPNVSNDLSQKLYATMEKHKEVFFVIHLHAGPVINTLHPIVDPDPLLSCDLMDGRDAFLTLARDKHWEFSSLRRSKWSTLCMLVELHTQGQDRFVYTCNECKHHVETRWHCTVCEDYDLCINCYNTKSHDHKMVKWGLGLDDESNNQGEQQSKSPQESRRLSIQRCIQSLVHACQCRNANCSLPSCQKMKRVVQHTKGCKRKTNGGCPVCKQLIALCCYHAKHCQENKCPVPFCLNIKHKLRQQQIQHRLQQAQLMRRRMATMNTRNVPQQSLPSPTSATPGTPTQQPSTPQTPQPAPQPQPSPVSMSPAGFPSVSRTQPPTTVSTGKPTNPVSAPPPPAQPPPAAVEAARQIEREAAQQQQQQLYRVNNMNNGLPPGRPGLVNPAVGSVNQMPQVSMNVPRPNPVSGPVMSNMQPGQWQSAPMPQQQPMQPGMARAVMPMATPQAVAGPRMPGVQQPPRSITPNALQDLLRTLKSPSSPQQQQQVLNILKSNPQLMAAFIKQRTAKYVANQPGMQPQAGIQPQPGMQQPQTGMQQPGMHAQAGLQNMNAMQAGVQRPSVPPQQQGIGAMNPQGQAINIMNPSHNPSMANMSPQYREILRRQLLQQQQQQQQQQGGAGMAGGMAAHNQFQQPQGPGGYPQAMQQQRMQQHLSIQGSSMGQMAQMGQLNQMGQPGLGADGAPNIQQALQQRILQQQQMKQQIGSPGQPNPMSPQQHMLSGQAQASHLPGQQIATSLSNQVRSPAPVQSPRPQSQPPHSSPSPRIQPQPSPHHVSPQTGSPHPGLAVTMASSMDQGHLGNPEQSAMLPQLNTPNRSALSNELSLVGDTTGDTLEKFVEGL</sequence>
<feature type="domain" description="CBP/p300-type HAT" evidence="29">
    <location>
        <begin position="1196"/>
        <end position="1573"/>
    </location>
</feature>
<feature type="compositionally biased region" description="Basic and acidic residues" evidence="24">
    <location>
        <begin position="926"/>
        <end position="953"/>
    </location>
</feature>
<dbReference type="CDD" id="cd05495">
    <property type="entry name" value="Bromo_cbp_like"/>
    <property type="match status" value="1"/>
</dbReference>
<dbReference type="InterPro" id="IPR001487">
    <property type="entry name" value="Bromodomain"/>
</dbReference>
<evidence type="ECO:0000256" key="6">
    <source>
        <dbReference type="ARBA" id="ARBA00022499"/>
    </source>
</evidence>
<evidence type="ECO:0000256" key="8">
    <source>
        <dbReference type="ARBA" id="ARBA00022679"/>
    </source>
</evidence>
<dbReference type="GO" id="GO:0140297">
    <property type="term" value="F:DNA-binding transcription factor binding"/>
    <property type="evidence" value="ECO:0007669"/>
    <property type="project" value="UniProtKB-ARBA"/>
</dbReference>
<dbReference type="Gene3D" id="1.10.246.20">
    <property type="entry name" value="Coactivator CBP, KIX domain"/>
    <property type="match status" value="1"/>
</dbReference>
<keyword evidence="19" id="KW-0539">Nucleus</keyword>
<protein>
    <recommendedName>
        <fullName evidence="3">histone acetyltransferase</fullName>
        <ecNumber evidence="3">2.3.1.48</ecNumber>
    </recommendedName>
</protein>
<feature type="compositionally biased region" description="Polar residues" evidence="24">
    <location>
        <begin position="1797"/>
        <end position="1813"/>
    </location>
</feature>
<feature type="compositionally biased region" description="Low complexity" evidence="24">
    <location>
        <begin position="2172"/>
        <end position="2183"/>
    </location>
</feature>
<dbReference type="CDD" id="cd20910">
    <property type="entry name" value="NCBD_CREBBP-p300_like"/>
    <property type="match status" value="1"/>
</dbReference>
<dbReference type="GO" id="GO:0008270">
    <property type="term" value="F:zinc ion binding"/>
    <property type="evidence" value="ECO:0007669"/>
    <property type="project" value="UniProtKB-KW"/>
</dbReference>
<evidence type="ECO:0000313" key="30">
    <source>
        <dbReference type="Ensembl" id="ENSZALP00000002655.1"/>
    </source>
</evidence>
<feature type="compositionally biased region" description="Low complexity" evidence="24">
    <location>
        <begin position="2104"/>
        <end position="2131"/>
    </location>
</feature>
<dbReference type="GO" id="GO:0004402">
    <property type="term" value="F:histone acetyltransferase activity"/>
    <property type="evidence" value="ECO:0007669"/>
    <property type="project" value="InterPro"/>
</dbReference>
<accession>A0A8D2M6G7</accession>
<dbReference type="FunFam" id="3.30.40.10:FF:000034">
    <property type="entry name" value="Histone acetyltransferase p300"/>
    <property type="match status" value="1"/>
</dbReference>
<proteinExistence type="predicted"/>
<feature type="compositionally biased region" description="Polar residues" evidence="24">
    <location>
        <begin position="2193"/>
        <end position="2205"/>
    </location>
</feature>
<feature type="region of interest" description="Disordered" evidence="24">
    <location>
        <begin position="353"/>
        <end position="374"/>
    </location>
</feature>
<dbReference type="SUPFAM" id="SSF47040">
    <property type="entry name" value="Kix domain of CBP (creb binding protein)"/>
    <property type="match status" value="1"/>
</dbReference>
<feature type="compositionally biased region" description="Polar residues" evidence="24">
    <location>
        <begin position="130"/>
        <end position="164"/>
    </location>
</feature>
<reference evidence="30" key="1">
    <citation type="submission" date="2025-08" db="UniProtKB">
        <authorList>
            <consortium name="Ensembl"/>
        </authorList>
    </citation>
    <scope>IDENTIFICATION</scope>
</reference>
<feature type="region of interest" description="Disordered" evidence="24">
    <location>
        <begin position="2085"/>
        <end position="2141"/>
    </location>
</feature>
<feature type="zinc finger region" description="TAZ-type" evidence="22">
    <location>
        <begin position="1638"/>
        <end position="1719"/>
    </location>
</feature>
<keyword evidence="13" id="KW-0832">Ubl conjugation</keyword>
<dbReference type="InterPro" id="IPR013178">
    <property type="entry name" value="Histone_AcTrfase_Rtt109/CBP"/>
</dbReference>
<feature type="compositionally biased region" description="Low complexity" evidence="24">
    <location>
        <begin position="389"/>
        <end position="410"/>
    </location>
</feature>
<dbReference type="Proteomes" id="UP000694413">
    <property type="component" value="Unassembled WGS sequence"/>
</dbReference>
<dbReference type="Pfam" id="PF23570">
    <property type="entry name" value="PHD_P300"/>
    <property type="match status" value="1"/>
</dbReference>
<comment type="subcellular location">
    <subcellularLocation>
        <location evidence="2">Cytoplasm</location>
    </subcellularLocation>
    <subcellularLocation>
        <location evidence="1">Nucleus</location>
    </subcellularLocation>
</comment>
<dbReference type="Gene3D" id="3.30.60.90">
    <property type="match status" value="1"/>
</dbReference>
<evidence type="ECO:0000256" key="18">
    <source>
        <dbReference type="ARBA" id="ARBA00023163"/>
    </source>
</evidence>
<evidence type="ECO:0000313" key="31">
    <source>
        <dbReference type="Proteomes" id="UP000694413"/>
    </source>
</evidence>
<evidence type="ECO:0000256" key="4">
    <source>
        <dbReference type="ARBA" id="ARBA00022481"/>
    </source>
</evidence>
<dbReference type="PANTHER" id="PTHR13808">
    <property type="entry name" value="CBP/P300-RELATED"/>
    <property type="match status" value="1"/>
</dbReference>
<feature type="compositionally biased region" description="Pro residues" evidence="24">
    <location>
        <begin position="768"/>
        <end position="782"/>
    </location>
</feature>
<dbReference type="GO" id="GO:0048511">
    <property type="term" value="P:rhythmic process"/>
    <property type="evidence" value="ECO:0007669"/>
    <property type="project" value="UniProtKB-KW"/>
</dbReference>
<keyword evidence="6" id="KW-1017">Isopeptide bond</keyword>
<dbReference type="SUPFAM" id="SSF57850">
    <property type="entry name" value="RING/U-box"/>
    <property type="match status" value="1"/>
</dbReference>
<evidence type="ECO:0000256" key="7">
    <source>
        <dbReference type="ARBA" id="ARBA00022553"/>
    </source>
</evidence>
<dbReference type="Pfam" id="PF00439">
    <property type="entry name" value="Bromodomain"/>
    <property type="match status" value="1"/>
</dbReference>
<evidence type="ECO:0000256" key="20">
    <source>
        <dbReference type="ARBA" id="ARBA00047411"/>
    </source>
</evidence>
<dbReference type="PROSITE" id="PS50952">
    <property type="entry name" value="KIX"/>
    <property type="match status" value="1"/>
</dbReference>
<organism evidence="30 31">
    <name type="scientific">Zonotrichia albicollis</name>
    <name type="common">White-throated sparrow</name>
    <name type="synonym">Fringilla albicollis</name>
    <dbReference type="NCBI Taxonomy" id="44394"/>
    <lineage>
        <taxon>Eukaryota</taxon>
        <taxon>Metazoa</taxon>
        <taxon>Chordata</taxon>
        <taxon>Craniata</taxon>
        <taxon>Vertebrata</taxon>
        <taxon>Euteleostomi</taxon>
        <taxon>Archelosauria</taxon>
        <taxon>Archosauria</taxon>
        <taxon>Dinosauria</taxon>
        <taxon>Saurischia</taxon>
        <taxon>Theropoda</taxon>
        <taxon>Coelurosauria</taxon>
        <taxon>Aves</taxon>
        <taxon>Neognathae</taxon>
        <taxon>Neoaves</taxon>
        <taxon>Telluraves</taxon>
        <taxon>Australaves</taxon>
        <taxon>Passeriformes</taxon>
        <taxon>Passerellidae</taxon>
        <taxon>Zonotrichia</taxon>
    </lineage>
</organism>
<dbReference type="PROSITE" id="PS50014">
    <property type="entry name" value="BROMODOMAIN_2"/>
    <property type="match status" value="1"/>
</dbReference>
<dbReference type="Gene3D" id="1.20.1020.10">
    <property type="entry name" value="TAZ domain"/>
    <property type="match status" value="1"/>
</dbReference>
<dbReference type="Pfam" id="PF00569">
    <property type="entry name" value="ZZ"/>
    <property type="match status" value="1"/>
</dbReference>